<dbReference type="RefSeq" id="XP_001303197.1">
    <property type="nucleotide sequence ID" value="XM_001303196.1"/>
</dbReference>
<proteinExistence type="predicted"/>
<protein>
    <recommendedName>
        <fullName evidence="3">EF-hand domain-containing protein</fullName>
    </recommendedName>
</protein>
<dbReference type="InParanoid" id="A2FXW3"/>
<dbReference type="EMBL" id="DS114122">
    <property type="protein sequence ID" value="EAX90267.1"/>
    <property type="molecule type" value="Genomic_DNA"/>
</dbReference>
<sequence length="164" mass="18314">MPLTQEEINQVTESYRLLDPEQKNKLGKAQLTSLFNDLKLDLTDKQKDVIIDGMLACNQKANLQTCINTVSCLHDQDELGILKIAFRGLDQNCTRKLSLDQAVEITEVLKKQVTREQLSESLSGNTEKGFSFSKLAKVLLDITIPENVDPFSGIGEKSKCCLLI</sequence>
<dbReference type="SUPFAM" id="SSF47473">
    <property type="entry name" value="EF-hand"/>
    <property type="match status" value="1"/>
</dbReference>
<dbReference type="SMR" id="A2FXW3"/>
<dbReference type="OrthoDB" id="10534436at2759"/>
<dbReference type="KEGG" id="tva:4747951"/>
<evidence type="ECO:0000313" key="1">
    <source>
        <dbReference type="EMBL" id="EAX90267.1"/>
    </source>
</evidence>
<accession>A2FXW3</accession>
<name>A2FXW3_TRIV3</name>
<evidence type="ECO:0008006" key="3">
    <source>
        <dbReference type="Google" id="ProtNLM"/>
    </source>
</evidence>
<evidence type="ECO:0000313" key="2">
    <source>
        <dbReference type="Proteomes" id="UP000001542"/>
    </source>
</evidence>
<organism evidence="1 2">
    <name type="scientific">Trichomonas vaginalis (strain ATCC PRA-98 / G3)</name>
    <dbReference type="NCBI Taxonomy" id="412133"/>
    <lineage>
        <taxon>Eukaryota</taxon>
        <taxon>Metamonada</taxon>
        <taxon>Parabasalia</taxon>
        <taxon>Trichomonadida</taxon>
        <taxon>Trichomonadidae</taxon>
        <taxon>Trichomonas</taxon>
    </lineage>
</organism>
<dbReference type="VEuPathDB" id="TrichDB:TVAG_099550"/>
<dbReference type="Proteomes" id="UP000001542">
    <property type="component" value="Unassembled WGS sequence"/>
</dbReference>
<dbReference type="Gene3D" id="1.10.238.10">
    <property type="entry name" value="EF-hand"/>
    <property type="match status" value="1"/>
</dbReference>
<gene>
    <name evidence="1" type="ORF">TVAG_099550</name>
</gene>
<dbReference type="InterPro" id="IPR011992">
    <property type="entry name" value="EF-hand-dom_pair"/>
</dbReference>
<reference evidence="1" key="1">
    <citation type="submission" date="2006-10" db="EMBL/GenBank/DDBJ databases">
        <authorList>
            <person name="Amadeo P."/>
            <person name="Zhao Q."/>
            <person name="Wortman J."/>
            <person name="Fraser-Liggett C."/>
            <person name="Carlton J."/>
        </authorList>
    </citation>
    <scope>NUCLEOTIDE SEQUENCE</scope>
    <source>
        <strain evidence="1">G3</strain>
    </source>
</reference>
<dbReference type="VEuPathDB" id="TrichDB:TVAGG3_0849400"/>
<dbReference type="AlphaFoldDB" id="A2FXW3"/>
<reference evidence="1" key="2">
    <citation type="journal article" date="2007" name="Science">
        <title>Draft genome sequence of the sexually transmitted pathogen Trichomonas vaginalis.</title>
        <authorList>
            <person name="Carlton J.M."/>
            <person name="Hirt R.P."/>
            <person name="Silva J.C."/>
            <person name="Delcher A.L."/>
            <person name="Schatz M."/>
            <person name="Zhao Q."/>
            <person name="Wortman J.R."/>
            <person name="Bidwell S.L."/>
            <person name="Alsmark U.C.M."/>
            <person name="Besteiro S."/>
            <person name="Sicheritz-Ponten T."/>
            <person name="Noel C.J."/>
            <person name="Dacks J.B."/>
            <person name="Foster P.G."/>
            <person name="Simillion C."/>
            <person name="Van de Peer Y."/>
            <person name="Miranda-Saavedra D."/>
            <person name="Barton G.J."/>
            <person name="Westrop G.D."/>
            <person name="Mueller S."/>
            <person name="Dessi D."/>
            <person name="Fiori P.L."/>
            <person name="Ren Q."/>
            <person name="Paulsen I."/>
            <person name="Zhang H."/>
            <person name="Bastida-Corcuera F.D."/>
            <person name="Simoes-Barbosa A."/>
            <person name="Brown M.T."/>
            <person name="Hayes R.D."/>
            <person name="Mukherjee M."/>
            <person name="Okumura C.Y."/>
            <person name="Schneider R."/>
            <person name="Smith A.J."/>
            <person name="Vanacova S."/>
            <person name="Villalvazo M."/>
            <person name="Haas B.J."/>
            <person name="Pertea M."/>
            <person name="Feldblyum T.V."/>
            <person name="Utterback T.R."/>
            <person name="Shu C.L."/>
            <person name="Osoegawa K."/>
            <person name="de Jong P.J."/>
            <person name="Hrdy I."/>
            <person name="Horvathova L."/>
            <person name="Zubacova Z."/>
            <person name="Dolezal P."/>
            <person name="Malik S.B."/>
            <person name="Logsdon J.M. Jr."/>
            <person name="Henze K."/>
            <person name="Gupta A."/>
            <person name="Wang C.C."/>
            <person name="Dunne R.L."/>
            <person name="Upcroft J.A."/>
            <person name="Upcroft P."/>
            <person name="White O."/>
            <person name="Salzberg S.L."/>
            <person name="Tang P."/>
            <person name="Chiu C.-H."/>
            <person name="Lee Y.-S."/>
            <person name="Embley T.M."/>
            <person name="Coombs G.H."/>
            <person name="Mottram J.C."/>
            <person name="Tachezy J."/>
            <person name="Fraser-Liggett C.M."/>
            <person name="Johnson P.J."/>
        </authorList>
    </citation>
    <scope>NUCLEOTIDE SEQUENCE [LARGE SCALE GENOMIC DNA]</scope>
    <source>
        <strain evidence="1">G3</strain>
    </source>
</reference>
<keyword evidence="2" id="KW-1185">Reference proteome</keyword>